<sequence>MALELVSALCLVAVLEGLFLFVAPGGWKRAIEQMHAMPNRQLRVVGAVVAGLGLVSLWWVRQ</sequence>
<keyword evidence="1" id="KW-0472">Membrane</keyword>
<comment type="caution">
    <text evidence="2">The sequence shown here is derived from an EMBL/GenBank/DDBJ whole genome shotgun (WGS) entry which is preliminary data.</text>
</comment>
<keyword evidence="1" id="KW-0812">Transmembrane</keyword>
<organism evidence="2 3">
    <name type="scientific">Lysobacter cavernae</name>
    <dbReference type="NCBI Taxonomy" id="1685901"/>
    <lineage>
        <taxon>Bacteria</taxon>
        <taxon>Pseudomonadati</taxon>
        <taxon>Pseudomonadota</taxon>
        <taxon>Gammaproteobacteria</taxon>
        <taxon>Lysobacterales</taxon>
        <taxon>Lysobacteraceae</taxon>
        <taxon>Lysobacter</taxon>
    </lineage>
</organism>
<gene>
    <name evidence="2" type="ORF">ACFOLC_08815</name>
</gene>
<keyword evidence="1" id="KW-1133">Transmembrane helix</keyword>
<feature type="transmembrane region" description="Helical" evidence="1">
    <location>
        <begin position="6"/>
        <end position="23"/>
    </location>
</feature>
<name>A0ABV7RNA1_9GAMM</name>
<proteinExistence type="predicted"/>
<dbReference type="PANTHER" id="PTHR38602:SF1">
    <property type="entry name" value="INNER MEMBRANE PROTEIN"/>
    <property type="match status" value="1"/>
</dbReference>
<dbReference type="EMBL" id="JBHRXK010000003">
    <property type="protein sequence ID" value="MFC3551121.1"/>
    <property type="molecule type" value="Genomic_DNA"/>
</dbReference>
<dbReference type="PANTHER" id="PTHR38602">
    <property type="entry name" value="INNER MEMBRANE PROTEIN-RELATED"/>
    <property type="match status" value="1"/>
</dbReference>
<accession>A0ABV7RNA1</accession>
<dbReference type="Pfam" id="PF09838">
    <property type="entry name" value="DUF2065"/>
    <property type="match status" value="1"/>
</dbReference>
<evidence type="ECO:0000313" key="2">
    <source>
        <dbReference type="EMBL" id="MFC3551121.1"/>
    </source>
</evidence>
<dbReference type="Proteomes" id="UP001595740">
    <property type="component" value="Unassembled WGS sequence"/>
</dbReference>
<protein>
    <submittedName>
        <fullName evidence="2">DUF2065 domain-containing protein</fullName>
    </submittedName>
</protein>
<feature type="transmembrane region" description="Helical" evidence="1">
    <location>
        <begin position="44"/>
        <end position="60"/>
    </location>
</feature>
<keyword evidence="3" id="KW-1185">Reference proteome</keyword>
<evidence type="ECO:0000256" key="1">
    <source>
        <dbReference type="SAM" id="Phobius"/>
    </source>
</evidence>
<evidence type="ECO:0000313" key="3">
    <source>
        <dbReference type="Proteomes" id="UP001595740"/>
    </source>
</evidence>
<reference evidence="3" key="1">
    <citation type="journal article" date="2019" name="Int. J. Syst. Evol. Microbiol.">
        <title>The Global Catalogue of Microorganisms (GCM) 10K type strain sequencing project: providing services to taxonomists for standard genome sequencing and annotation.</title>
        <authorList>
            <consortium name="The Broad Institute Genomics Platform"/>
            <consortium name="The Broad Institute Genome Sequencing Center for Infectious Disease"/>
            <person name="Wu L."/>
            <person name="Ma J."/>
        </authorList>
    </citation>
    <scope>NUCLEOTIDE SEQUENCE [LARGE SCALE GENOMIC DNA]</scope>
    <source>
        <strain evidence="3">KCTC 42875</strain>
    </source>
</reference>
<dbReference type="RefSeq" id="WP_386758869.1">
    <property type="nucleotide sequence ID" value="NZ_JBHRXK010000003.1"/>
</dbReference>
<dbReference type="InterPro" id="IPR019201">
    <property type="entry name" value="DUF2065"/>
</dbReference>